<evidence type="ECO:0000313" key="3">
    <source>
        <dbReference type="Proteomes" id="UP000007150"/>
    </source>
</evidence>
<name>F6EX04_SPHCR</name>
<dbReference type="CDD" id="cd00761">
    <property type="entry name" value="Glyco_tranf_GTA_type"/>
    <property type="match status" value="1"/>
</dbReference>
<dbReference type="SUPFAM" id="SSF53448">
    <property type="entry name" value="Nucleotide-diphospho-sugar transferases"/>
    <property type="match status" value="1"/>
</dbReference>
<dbReference type="GO" id="GO:0016740">
    <property type="term" value="F:transferase activity"/>
    <property type="evidence" value="ECO:0007669"/>
    <property type="project" value="UniProtKB-KW"/>
</dbReference>
<dbReference type="STRING" id="690566.Sphch_0470"/>
<dbReference type="RefSeq" id="WP_013846433.1">
    <property type="nucleotide sequence ID" value="NC_015593.1"/>
</dbReference>
<dbReference type="InterPro" id="IPR050834">
    <property type="entry name" value="Glycosyltransf_2"/>
</dbReference>
<organism evidence="2 3">
    <name type="scientific">Sphingobium chlorophenolicum L-1</name>
    <dbReference type="NCBI Taxonomy" id="690566"/>
    <lineage>
        <taxon>Bacteria</taxon>
        <taxon>Pseudomonadati</taxon>
        <taxon>Pseudomonadota</taxon>
        <taxon>Alphaproteobacteria</taxon>
        <taxon>Sphingomonadales</taxon>
        <taxon>Sphingomonadaceae</taxon>
        <taxon>Sphingobium</taxon>
    </lineage>
</organism>
<proteinExistence type="predicted"/>
<dbReference type="EMBL" id="CP002798">
    <property type="protein sequence ID" value="AEG48167.1"/>
    <property type="molecule type" value="Genomic_DNA"/>
</dbReference>
<sequence length="300" mass="33091">MTTISVVIPARNRAAVIGRAIESVKTQSFRAMEIIVVDDGSDDDGATVAAVQAQMDGTLPIHLITLEKRGGAPRARNIGAGVAKGEWIALLDSDDAWDPEKLREQVKLIDDDVGAVFTDTLFEDPGGQRTTKFAGQVIDPADLVFTNCLGGCSAALIRREAFDAIGGFDESLSSCQDWDLWIKLHDHGGIRISPLPLTLYYFDGNERISRNVQSVVKGHESLYARIIARMDEGSARKMRRFQSFHLAQTKVYFANTAKGAFAPALLNLINPHPRTLRRSSLHLLWSGLKLKMEMMGRDQR</sequence>
<dbReference type="Proteomes" id="UP000007150">
    <property type="component" value="Chromosome 1"/>
</dbReference>
<dbReference type="Gene3D" id="3.90.550.10">
    <property type="entry name" value="Spore Coat Polysaccharide Biosynthesis Protein SpsA, Chain A"/>
    <property type="match status" value="1"/>
</dbReference>
<dbReference type="InterPro" id="IPR029044">
    <property type="entry name" value="Nucleotide-diphossugar_trans"/>
</dbReference>
<keyword evidence="2" id="KW-0808">Transferase</keyword>
<dbReference type="PANTHER" id="PTHR43685:SF2">
    <property type="entry name" value="GLYCOSYLTRANSFERASE 2-LIKE DOMAIN-CONTAINING PROTEIN"/>
    <property type="match status" value="1"/>
</dbReference>
<evidence type="ECO:0000259" key="1">
    <source>
        <dbReference type="Pfam" id="PF00535"/>
    </source>
</evidence>
<dbReference type="HOGENOM" id="CLU_025996_0_0_5"/>
<dbReference type="Pfam" id="PF00535">
    <property type="entry name" value="Glycos_transf_2"/>
    <property type="match status" value="1"/>
</dbReference>
<dbReference type="InterPro" id="IPR001173">
    <property type="entry name" value="Glyco_trans_2-like"/>
</dbReference>
<protein>
    <submittedName>
        <fullName evidence="2">Glycosyl transferase family 2</fullName>
    </submittedName>
</protein>
<accession>F6EX04</accession>
<feature type="domain" description="Glycosyltransferase 2-like" evidence="1">
    <location>
        <begin position="5"/>
        <end position="131"/>
    </location>
</feature>
<dbReference type="PANTHER" id="PTHR43685">
    <property type="entry name" value="GLYCOSYLTRANSFERASE"/>
    <property type="match status" value="1"/>
</dbReference>
<dbReference type="AlphaFoldDB" id="F6EX04"/>
<gene>
    <name evidence="2" type="ORF">Sphch_0470</name>
</gene>
<evidence type="ECO:0000313" key="2">
    <source>
        <dbReference type="EMBL" id="AEG48167.1"/>
    </source>
</evidence>
<reference evidence="2 3" key="1">
    <citation type="submission" date="2011-05" db="EMBL/GenBank/DDBJ databases">
        <title>Complete sequence of chromosome 1 of Sphingobium chlorophenolicum L-1.</title>
        <authorList>
            <consortium name="US DOE Joint Genome Institute"/>
            <person name="Lucas S."/>
            <person name="Han J."/>
            <person name="Lapidus A."/>
            <person name="Cheng J.-F."/>
            <person name="Goodwin L."/>
            <person name="Pitluck S."/>
            <person name="Peters L."/>
            <person name="Daligault H."/>
            <person name="Han C."/>
            <person name="Tapia R."/>
            <person name="Land M."/>
            <person name="Hauser L."/>
            <person name="Kyrpides N."/>
            <person name="Ivanova N."/>
            <person name="Pagani I."/>
            <person name="Turner P."/>
            <person name="Copley S."/>
            <person name="Woyke T."/>
        </authorList>
    </citation>
    <scope>NUCLEOTIDE SEQUENCE [LARGE SCALE GENOMIC DNA]</scope>
    <source>
        <strain evidence="2 3">L-1</strain>
    </source>
</reference>
<keyword evidence="3" id="KW-1185">Reference proteome</keyword>
<dbReference type="KEGG" id="sch:Sphch_0470"/>